<dbReference type="Pfam" id="PF13377">
    <property type="entry name" value="Peripla_BP_3"/>
    <property type="match status" value="1"/>
</dbReference>
<dbReference type="PROSITE" id="PS50932">
    <property type="entry name" value="HTH_LACI_2"/>
    <property type="match status" value="1"/>
</dbReference>
<dbReference type="Proteomes" id="UP000052013">
    <property type="component" value="Unassembled WGS sequence"/>
</dbReference>
<dbReference type="PROSITE" id="PS00356">
    <property type="entry name" value="HTH_LACI_1"/>
    <property type="match status" value="1"/>
</dbReference>
<comment type="caution">
    <text evidence="5">The sequence shown here is derived from an EMBL/GenBank/DDBJ whole genome shotgun (WGS) entry which is preliminary data.</text>
</comment>
<keyword evidence="1" id="KW-0805">Transcription regulation</keyword>
<evidence type="ECO:0000256" key="3">
    <source>
        <dbReference type="ARBA" id="ARBA00023163"/>
    </source>
</evidence>
<dbReference type="GO" id="GO:0003700">
    <property type="term" value="F:DNA-binding transcription factor activity"/>
    <property type="evidence" value="ECO:0007669"/>
    <property type="project" value="TreeGrafter"/>
</dbReference>
<gene>
    <name evidence="5" type="ORF">FC85_GL002789</name>
</gene>
<dbReference type="STRING" id="1423739.FC85_GL002789"/>
<dbReference type="Gene3D" id="1.10.260.40">
    <property type="entry name" value="lambda repressor-like DNA-binding domains"/>
    <property type="match status" value="1"/>
</dbReference>
<reference evidence="5 6" key="1">
    <citation type="journal article" date="2015" name="Genome Announc.">
        <title>Expanding the biotechnology potential of lactobacilli through comparative genomics of 213 strains and associated genera.</title>
        <authorList>
            <person name="Sun Z."/>
            <person name="Harris H.M."/>
            <person name="McCann A."/>
            <person name="Guo C."/>
            <person name="Argimon S."/>
            <person name="Zhang W."/>
            <person name="Yang X."/>
            <person name="Jeffery I.B."/>
            <person name="Cooney J.C."/>
            <person name="Kagawa T.F."/>
            <person name="Liu W."/>
            <person name="Song Y."/>
            <person name="Salvetti E."/>
            <person name="Wrobel A."/>
            <person name="Rasinkangas P."/>
            <person name="Parkhill J."/>
            <person name="Rea M.C."/>
            <person name="O'Sullivan O."/>
            <person name="Ritari J."/>
            <person name="Douillard F.P."/>
            <person name="Paul Ross R."/>
            <person name="Yang R."/>
            <person name="Briner A.E."/>
            <person name="Felis G.E."/>
            <person name="de Vos W.M."/>
            <person name="Barrangou R."/>
            <person name="Klaenhammer T.R."/>
            <person name="Caufield P.W."/>
            <person name="Cui Y."/>
            <person name="Zhang H."/>
            <person name="O'Toole P.W."/>
        </authorList>
    </citation>
    <scope>NUCLEOTIDE SEQUENCE [LARGE SCALE GENOMIC DNA]</scope>
    <source>
        <strain evidence="5 6">DSM 14421</strain>
    </source>
</reference>
<organism evidence="5 6">
    <name type="scientific">Lentilactobacillus diolivorans DSM 14421</name>
    <dbReference type="NCBI Taxonomy" id="1423739"/>
    <lineage>
        <taxon>Bacteria</taxon>
        <taxon>Bacillati</taxon>
        <taxon>Bacillota</taxon>
        <taxon>Bacilli</taxon>
        <taxon>Lactobacillales</taxon>
        <taxon>Lactobacillaceae</taxon>
        <taxon>Lentilactobacillus</taxon>
    </lineage>
</organism>
<name>A0A0R1SG94_9LACO</name>
<dbReference type="SUPFAM" id="SSF53822">
    <property type="entry name" value="Periplasmic binding protein-like I"/>
    <property type="match status" value="1"/>
</dbReference>
<dbReference type="InterPro" id="IPR046335">
    <property type="entry name" value="LacI/GalR-like_sensor"/>
</dbReference>
<accession>A0A0R1SG94</accession>
<feature type="domain" description="HTH lacI-type" evidence="4">
    <location>
        <begin position="3"/>
        <end position="58"/>
    </location>
</feature>
<proteinExistence type="predicted"/>
<dbReference type="SUPFAM" id="SSF47413">
    <property type="entry name" value="lambda repressor-like DNA-binding domains"/>
    <property type="match status" value="1"/>
</dbReference>
<dbReference type="GO" id="GO:0000976">
    <property type="term" value="F:transcription cis-regulatory region binding"/>
    <property type="evidence" value="ECO:0007669"/>
    <property type="project" value="TreeGrafter"/>
</dbReference>
<dbReference type="AlphaFoldDB" id="A0A0R1SG94"/>
<dbReference type="Gene3D" id="3.40.50.2300">
    <property type="match status" value="2"/>
</dbReference>
<dbReference type="RefSeq" id="WP_057864363.1">
    <property type="nucleotide sequence ID" value="NZ_AZEY01000041.1"/>
</dbReference>
<evidence type="ECO:0000313" key="5">
    <source>
        <dbReference type="EMBL" id="KRL66484.1"/>
    </source>
</evidence>
<dbReference type="CDD" id="cd01392">
    <property type="entry name" value="HTH_LacI"/>
    <property type="match status" value="1"/>
</dbReference>
<dbReference type="InterPro" id="IPR000843">
    <property type="entry name" value="HTH_LacI"/>
</dbReference>
<dbReference type="Pfam" id="PF00356">
    <property type="entry name" value="LacI"/>
    <property type="match status" value="1"/>
</dbReference>
<dbReference type="PANTHER" id="PTHR30146:SF109">
    <property type="entry name" value="HTH-TYPE TRANSCRIPTIONAL REGULATOR GALS"/>
    <property type="match status" value="1"/>
</dbReference>
<dbReference type="PANTHER" id="PTHR30146">
    <property type="entry name" value="LACI-RELATED TRANSCRIPTIONAL REPRESSOR"/>
    <property type="match status" value="1"/>
</dbReference>
<dbReference type="EMBL" id="AZEY01000041">
    <property type="protein sequence ID" value="KRL66484.1"/>
    <property type="molecule type" value="Genomic_DNA"/>
</dbReference>
<evidence type="ECO:0000256" key="1">
    <source>
        <dbReference type="ARBA" id="ARBA00023015"/>
    </source>
</evidence>
<sequence length="325" mass="35121">MKPTIKDIADKAGVSIATVSRVLASKGDSYSKKTGRKVLKIAKEMGYRKNNTAVELVKKKGNVIAVIINATPTNFSTQIIDGIQKQANSLGQHVIILYAGNRSPELQHQAILTALERAISGILLVAIEPDQEDMKLLEGAGTPFCFVSLYLEQNNILAVSSNNRDVAYQATNYLIGHGHKKIGLAGIDQYHTGSQRIDGYRLAMKEHQLDVEDDWIKLGDYSYASGLKLLGDFLSTRVTGIVAASDMVAAGLLNAAQQKGIQLPDQLSIISIDGTVICQIATPALTSVTQDFYTIGVESVNKVMGKKAPLFIPTHITKRSSVAEI</sequence>
<protein>
    <submittedName>
        <fullName evidence="5">Transcriptional regulator, LacI family</fullName>
    </submittedName>
</protein>
<evidence type="ECO:0000259" key="4">
    <source>
        <dbReference type="PROSITE" id="PS50932"/>
    </source>
</evidence>
<dbReference type="InterPro" id="IPR010982">
    <property type="entry name" value="Lambda_DNA-bd_dom_sf"/>
</dbReference>
<evidence type="ECO:0000256" key="2">
    <source>
        <dbReference type="ARBA" id="ARBA00023125"/>
    </source>
</evidence>
<dbReference type="PRINTS" id="PR00036">
    <property type="entry name" value="HTHLACI"/>
</dbReference>
<dbReference type="SMART" id="SM00354">
    <property type="entry name" value="HTH_LACI"/>
    <property type="match status" value="1"/>
</dbReference>
<evidence type="ECO:0000313" key="6">
    <source>
        <dbReference type="Proteomes" id="UP000052013"/>
    </source>
</evidence>
<dbReference type="PATRIC" id="fig|1423739.3.peg.2902"/>
<keyword evidence="2" id="KW-0238">DNA-binding</keyword>
<keyword evidence="3" id="KW-0804">Transcription</keyword>
<dbReference type="InterPro" id="IPR028082">
    <property type="entry name" value="Peripla_BP_I"/>
</dbReference>